<proteinExistence type="predicted"/>
<dbReference type="AlphaFoldDB" id="A0ABD0LQ39"/>
<sequence>MCSEDKSTRRRSVYRVVSGEDETTRPDQLMPSLIQDSKSQVCCTVRFVFLPGRPGSLSLPVSVQLNTSTTPSSECRIFGDCSALH</sequence>
<name>A0ABD0LQ39_9CAEN</name>
<reference evidence="1 2" key="1">
    <citation type="journal article" date="2023" name="Sci. Data">
        <title>Genome assembly of the Korean intertidal mud-creeper Batillaria attramentaria.</title>
        <authorList>
            <person name="Patra A.K."/>
            <person name="Ho P.T."/>
            <person name="Jun S."/>
            <person name="Lee S.J."/>
            <person name="Kim Y."/>
            <person name="Won Y.J."/>
        </authorList>
    </citation>
    <scope>NUCLEOTIDE SEQUENCE [LARGE SCALE GENOMIC DNA]</scope>
    <source>
        <strain evidence="1">Wonlab-2016</strain>
    </source>
</reference>
<organism evidence="1 2">
    <name type="scientific">Batillaria attramentaria</name>
    <dbReference type="NCBI Taxonomy" id="370345"/>
    <lineage>
        <taxon>Eukaryota</taxon>
        <taxon>Metazoa</taxon>
        <taxon>Spiralia</taxon>
        <taxon>Lophotrochozoa</taxon>
        <taxon>Mollusca</taxon>
        <taxon>Gastropoda</taxon>
        <taxon>Caenogastropoda</taxon>
        <taxon>Sorbeoconcha</taxon>
        <taxon>Cerithioidea</taxon>
        <taxon>Batillariidae</taxon>
        <taxon>Batillaria</taxon>
    </lineage>
</organism>
<keyword evidence="2" id="KW-1185">Reference proteome</keyword>
<evidence type="ECO:0000313" key="2">
    <source>
        <dbReference type="Proteomes" id="UP001519460"/>
    </source>
</evidence>
<evidence type="ECO:0000313" key="1">
    <source>
        <dbReference type="EMBL" id="KAK7501177.1"/>
    </source>
</evidence>
<gene>
    <name evidence="1" type="ORF">BaRGS_00007662</name>
</gene>
<accession>A0ABD0LQ39</accession>
<comment type="caution">
    <text evidence="1">The sequence shown here is derived from an EMBL/GenBank/DDBJ whole genome shotgun (WGS) entry which is preliminary data.</text>
</comment>
<protein>
    <submittedName>
        <fullName evidence="1">Uncharacterized protein</fullName>
    </submittedName>
</protein>
<dbReference type="Proteomes" id="UP001519460">
    <property type="component" value="Unassembled WGS sequence"/>
</dbReference>
<dbReference type="EMBL" id="JACVVK020000033">
    <property type="protein sequence ID" value="KAK7501177.1"/>
    <property type="molecule type" value="Genomic_DNA"/>
</dbReference>